<dbReference type="EMBL" id="JANBVB010000970">
    <property type="protein sequence ID" value="KAJ2891508.1"/>
    <property type="molecule type" value="Genomic_DNA"/>
</dbReference>
<sequence length="146" mass="16053">MQGGQVPGKHSNSAGVFATTGYLRLPVDLCPFESKQLSRTYELRIECDVADDRSLLDKVTRQTSTYTLYIPLDVCTVSPDAFTVAALNNAYTDEALNVKGIAPPAHHLAAAEPALRIGGWEVERSYAKWDKNNPCWIELAKKKATV</sequence>
<evidence type="ECO:0000313" key="1">
    <source>
        <dbReference type="EMBL" id="KAJ2891508.1"/>
    </source>
</evidence>
<evidence type="ECO:0000313" key="2">
    <source>
        <dbReference type="Proteomes" id="UP001139981"/>
    </source>
</evidence>
<protein>
    <submittedName>
        <fullName evidence="1">Uncharacterized protein</fullName>
    </submittedName>
</protein>
<proteinExistence type="predicted"/>
<keyword evidence="2" id="KW-1185">Reference proteome</keyword>
<comment type="caution">
    <text evidence="1">The sequence shown here is derived from an EMBL/GenBank/DDBJ whole genome shotgun (WGS) entry which is preliminary data.</text>
</comment>
<accession>A0ACC1M0U5</accession>
<dbReference type="Proteomes" id="UP001139981">
    <property type="component" value="Unassembled WGS sequence"/>
</dbReference>
<organism evidence="1 2">
    <name type="scientific">Coemansia aciculifera</name>
    <dbReference type="NCBI Taxonomy" id="417176"/>
    <lineage>
        <taxon>Eukaryota</taxon>
        <taxon>Fungi</taxon>
        <taxon>Fungi incertae sedis</taxon>
        <taxon>Zoopagomycota</taxon>
        <taxon>Kickxellomycotina</taxon>
        <taxon>Kickxellomycetes</taxon>
        <taxon>Kickxellales</taxon>
        <taxon>Kickxellaceae</taxon>
        <taxon>Coemansia</taxon>
    </lineage>
</organism>
<name>A0ACC1M0U5_9FUNG</name>
<reference evidence="1" key="1">
    <citation type="submission" date="2022-07" db="EMBL/GenBank/DDBJ databases">
        <title>Phylogenomic reconstructions and comparative analyses of Kickxellomycotina fungi.</title>
        <authorList>
            <person name="Reynolds N.K."/>
            <person name="Stajich J.E."/>
            <person name="Barry K."/>
            <person name="Grigoriev I.V."/>
            <person name="Crous P."/>
            <person name="Smith M.E."/>
        </authorList>
    </citation>
    <scope>NUCLEOTIDE SEQUENCE</scope>
    <source>
        <strain evidence="1">CBS 190363</strain>
    </source>
</reference>
<gene>
    <name evidence="1" type="ORF">IWW38_003587</name>
</gene>